<feature type="compositionally biased region" description="Basic residues" evidence="3">
    <location>
        <begin position="508"/>
        <end position="524"/>
    </location>
</feature>
<feature type="compositionally biased region" description="Basic and acidic residues" evidence="3">
    <location>
        <begin position="593"/>
        <end position="619"/>
    </location>
</feature>
<dbReference type="Pfam" id="PF00653">
    <property type="entry name" value="BIR"/>
    <property type="match status" value="2"/>
</dbReference>
<comment type="caution">
    <text evidence="4">The sequence shown here is derived from an EMBL/GenBank/DDBJ whole genome shotgun (WGS) entry which is preliminary data.</text>
</comment>
<evidence type="ECO:0000256" key="2">
    <source>
        <dbReference type="ARBA" id="ARBA00022833"/>
    </source>
</evidence>
<evidence type="ECO:0008006" key="6">
    <source>
        <dbReference type="Google" id="ProtNLM"/>
    </source>
</evidence>
<feature type="region of interest" description="Disordered" evidence="3">
    <location>
        <begin position="289"/>
        <end position="692"/>
    </location>
</feature>
<proteinExistence type="predicted"/>
<dbReference type="PROSITE" id="PS50143">
    <property type="entry name" value="BIR_REPEAT_2"/>
    <property type="match status" value="2"/>
</dbReference>
<feature type="compositionally biased region" description="Polar residues" evidence="3">
    <location>
        <begin position="233"/>
        <end position="250"/>
    </location>
</feature>
<dbReference type="SMART" id="SM00238">
    <property type="entry name" value="BIR"/>
    <property type="match status" value="2"/>
</dbReference>
<keyword evidence="2" id="KW-0862">Zinc</keyword>
<dbReference type="PANTHER" id="PTHR46771">
    <property type="entry name" value="DETERIN"/>
    <property type="match status" value="1"/>
</dbReference>
<dbReference type="Gene3D" id="1.10.1170.10">
    <property type="entry name" value="Inhibitor Of Apoptosis Protein (2mihbC-IAP-1), Chain A"/>
    <property type="match status" value="2"/>
</dbReference>
<reference evidence="4" key="1">
    <citation type="submission" date="2023-11" db="EMBL/GenBank/DDBJ databases">
        <authorList>
            <person name="Alioto T."/>
            <person name="Alioto T."/>
            <person name="Gomez Garrido J."/>
        </authorList>
    </citation>
    <scope>NUCLEOTIDE SEQUENCE</scope>
</reference>
<feature type="compositionally biased region" description="Low complexity" evidence="3">
    <location>
        <begin position="525"/>
        <end position="538"/>
    </location>
</feature>
<dbReference type="InterPro" id="IPR001370">
    <property type="entry name" value="BIR_rpt"/>
</dbReference>
<feature type="compositionally biased region" description="Basic and acidic residues" evidence="3">
    <location>
        <begin position="427"/>
        <end position="437"/>
    </location>
</feature>
<feature type="region of interest" description="Disordered" evidence="3">
    <location>
        <begin position="1"/>
        <end position="45"/>
    </location>
</feature>
<dbReference type="CDD" id="cd00022">
    <property type="entry name" value="BIR"/>
    <property type="match status" value="2"/>
</dbReference>
<feature type="compositionally biased region" description="Basic residues" evidence="3">
    <location>
        <begin position="290"/>
        <end position="307"/>
    </location>
</feature>
<feature type="compositionally biased region" description="Low complexity" evidence="3">
    <location>
        <begin position="365"/>
        <end position="381"/>
    </location>
</feature>
<protein>
    <recommendedName>
        <fullName evidence="6">BIR-domain-containing protein</fullName>
    </recommendedName>
</protein>
<sequence>MATTPQEMRRFPRRLASFREPHPVGPRASSSSRKKAANTTEWPHARPEPEALARAGFFYRPATDSADNVQCFCCAVKLDGWEESDDAIQEHLAHTDYCDWATVISVRREDDDERDPEIRDPMSVEMTAARTGTFMHGYGWPHEHKKGWKCKISKLVDAGWSWDPHAEGEEGDGVSCFYCNMSLDGWEPKDDPFMEHKRRAPNCRFFQLLREYHGADAANGKMKKIKGQAKAGTRTSTASKASRMSTQSAMSDMPSMAGSLADTLDNGSLAGVDDSILTTATNASQAITKGIKKGGRTRATGKAKKGKKDAQVESEMDVDQAPPEEEESHKRAAKRARTSKQVDSSMVELSHFDAAPPNKTRGRKPNAQAQPDPQPQVVHQTPEPEVDAGPRMSEVSAQLHEELDHTAPLDQSTPVIEQPKPKRGIKRTSDGLRKDTQIDSSAVEVDDPVPAKAPPPKRGRGRPKKISTESTDAEKDMRSSDVVPTEQLEAMGVEQSQVETIQAAPATKKGKGKAKAKGKGKKTSSTRSSKAALATAEPEAAETDEHEDLERDEIEIEAELQRIAAEQASEQAAMQNEQEQVDEFEPSPSQGRVSKDSAEIQGMRDEVQAEDENISRKDFVSPWKEPAAGPTPSPSGSEKENRPFTASRHSSEKQKSAAKLSPTKTVRIPIAASTPHRSPGKRMLSPSKQISHLHSSAPWSAVDLDTALLPSPQPTPGKLEEQLVAAAGNLTEEEKKMSVEEFVRHRAGRAEEQLRKGCERLVAAFEKEGMRGLESLNGIQIAG</sequence>
<dbReference type="SUPFAM" id="SSF57924">
    <property type="entry name" value="Inhibitor of apoptosis (IAP) repeat"/>
    <property type="match status" value="2"/>
</dbReference>
<keyword evidence="1" id="KW-0479">Metal-binding</keyword>
<name>A0AAI8W213_9PEZI</name>
<dbReference type="AlphaFoldDB" id="A0AAI8W213"/>
<feature type="compositionally biased region" description="Acidic residues" evidence="3">
    <location>
        <begin position="539"/>
        <end position="558"/>
    </location>
</feature>
<feature type="compositionally biased region" description="Basic residues" evidence="3">
    <location>
        <begin position="455"/>
        <end position="465"/>
    </location>
</feature>
<organism evidence="4 5">
    <name type="scientific">Lecanosticta acicola</name>
    <dbReference type="NCBI Taxonomy" id="111012"/>
    <lineage>
        <taxon>Eukaryota</taxon>
        <taxon>Fungi</taxon>
        <taxon>Dikarya</taxon>
        <taxon>Ascomycota</taxon>
        <taxon>Pezizomycotina</taxon>
        <taxon>Dothideomycetes</taxon>
        <taxon>Dothideomycetidae</taxon>
        <taxon>Mycosphaerellales</taxon>
        <taxon>Mycosphaerellaceae</taxon>
        <taxon>Lecanosticta</taxon>
    </lineage>
</organism>
<feature type="compositionally biased region" description="Low complexity" evidence="3">
    <location>
        <begin position="626"/>
        <end position="636"/>
    </location>
</feature>
<accession>A0AAI8W213</accession>
<gene>
    <name evidence="4" type="ORF">LECACI_7A000305</name>
</gene>
<feature type="compositionally biased region" description="Acidic residues" evidence="3">
    <location>
        <begin position="312"/>
        <end position="326"/>
    </location>
</feature>
<dbReference type="PANTHER" id="PTHR46771:SF5">
    <property type="entry name" value="DETERIN"/>
    <property type="match status" value="1"/>
</dbReference>
<keyword evidence="5" id="KW-1185">Reference proteome</keyword>
<feature type="region of interest" description="Disordered" evidence="3">
    <location>
        <begin position="220"/>
        <end position="259"/>
    </location>
</feature>
<dbReference type="InterPro" id="IPR051190">
    <property type="entry name" value="Baculoviral_IAP"/>
</dbReference>
<dbReference type="GO" id="GO:0046872">
    <property type="term" value="F:metal ion binding"/>
    <property type="evidence" value="ECO:0007669"/>
    <property type="project" value="UniProtKB-KW"/>
</dbReference>
<feature type="compositionally biased region" description="Low complexity" evidence="3">
    <location>
        <begin position="564"/>
        <end position="578"/>
    </location>
</feature>
<evidence type="ECO:0000313" key="4">
    <source>
        <dbReference type="EMBL" id="CAK3761337.1"/>
    </source>
</evidence>
<dbReference type="EMBL" id="CAVMBE010000001">
    <property type="protein sequence ID" value="CAK3761337.1"/>
    <property type="molecule type" value="Genomic_DNA"/>
</dbReference>
<evidence type="ECO:0000256" key="3">
    <source>
        <dbReference type="SAM" id="MobiDB-lite"/>
    </source>
</evidence>
<dbReference type="Proteomes" id="UP001296104">
    <property type="component" value="Unassembled WGS sequence"/>
</dbReference>
<evidence type="ECO:0000313" key="5">
    <source>
        <dbReference type="Proteomes" id="UP001296104"/>
    </source>
</evidence>
<evidence type="ECO:0000256" key="1">
    <source>
        <dbReference type="ARBA" id="ARBA00022723"/>
    </source>
</evidence>